<protein>
    <submittedName>
        <fullName evidence="2">Uncharacterized protein</fullName>
    </submittedName>
</protein>
<gene>
    <name evidence="2" type="ORF">EX30DRAFT_215847</name>
</gene>
<keyword evidence="1" id="KW-0812">Transmembrane</keyword>
<dbReference type="InParanoid" id="A0A4S2MZI5"/>
<keyword evidence="1" id="KW-0472">Membrane</keyword>
<evidence type="ECO:0000313" key="3">
    <source>
        <dbReference type="Proteomes" id="UP000298138"/>
    </source>
</evidence>
<feature type="transmembrane region" description="Helical" evidence="1">
    <location>
        <begin position="69"/>
        <end position="91"/>
    </location>
</feature>
<evidence type="ECO:0000313" key="2">
    <source>
        <dbReference type="EMBL" id="TGZ82127.1"/>
    </source>
</evidence>
<dbReference type="AlphaFoldDB" id="A0A4S2MZI5"/>
<name>A0A4S2MZI5_9PEZI</name>
<feature type="transmembrane region" description="Helical" evidence="1">
    <location>
        <begin position="12"/>
        <end position="33"/>
    </location>
</feature>
<organism evidence="2 3">
    <name type="scientific">Ascodesmis nigricans</name>
    <dbReference type="NCBI Taxonomy" id="341454"/>
    <lineage>
        <taxon>Eukaryota</taxon>
        <taxon>Fungi</taxon>
        <taxon>Dikarya</taxon>
        <taxon>Ascomycota</taxon>
        <taxon>Pezizomycotina</taxon>
        <taxon>Pezizomycetes</taxon>
        <taxon>Pezizales</taxon>
        <taxon>Ascodesmidaceae</taxon>
        <taxon>Ascodesmis</taxon>
    </lineage>
</organism>
<feature type="transmembrane region" description="Helical" evidence="1">
    <location>
        <begin position="181"/>
        <end position="198"/>
    </location>
</feature>
<accession>A0A4S2MZI5</accession>
<dbReference type="Proteomes" id="UP000298138">
    <property type="component" value="Unassembled WGS sequence"/>
</dbReference>
<feature type="transmembrane region" description="Helical" evidence="1">
    <location>
        <begin position="127"/>
        <end position="152"/>
    </location>
</feature>
<reference evidence="2 3" key="1">
    <citation type="submission" date="2019-04" db="EMBL/GenBank/DDBJ databases">
        <title>Comparative genomics and transcriptomics to analyze fruiting body development in filamentous ascomycetes.</title>
        <authorList>
            <consortium name="DOE Joint Genome Institute"/>
            <person name="Lutkenhaus R."/>
            <person name="Traeger S."/>
            <person name="Breuer J."/>
            <person name="Kuo A."/>
            <person name="Lipzen A."/>
            <person name="Pangilinan J."/>
            <person name="Dilworth D."/>
            <person name="Sandor L."/>
            <person name="Poggeler S."/>
            <person name="Barry K."/>
            <person name="Grigoriev I.V."/>
            <person name="Nowrousian M."/>
        </authorList>
    </citation>
    <scope>NUCLEOTIDE SEQUENCE [LARGE SCALE GENOMIC DNA]</scope>
    <source>
        <strain evidence="2 3">CBS 389.68</strain>
    </source>
</reference>
<sequence>MKPSHHRLPLLGLYIHLPLQTSLSLLSLLLAHFLSSTFITIPAAAITLTINILMTLWMTLGYPRAIDVVMADVMVIVIWLLGFVVGLVRVVEVEEGWGVGMSHGWELERKTDMVVEEGGIKGGKGIIVVWAIGGVALLANIIFWMLMGYYGFDSTSVVSFRRSHRHPHSDGQSTQRHQMEARVVLGSFCFVYSIIFSTKRTGKSP</sequence>
<feature type="transmembrane region" description="Helical" evidence="1">
    <location>
        <begin position="39"/>
        <end position="57"/>
    </location>
</feature>
<proteinExistence type="predicted"/>
<evidence type="ECO:0000256" key="1">
    <source>
        <dbReference type="SAM" id="Phobius"/>
    </source>
</evidence>
<keyword evidence="3" id="KW-1185">Reference proteome</keyword>
<keyword evidence="1" id="KW-1133">Transmembrane helix</keyword>
<dbReference type="EMBL" id="ML220116">
    <property type="protein sequence ID" value="TGZ82127.1"/>
    <property type="molecule type" value="Genomic_DNA"/>
</dbReference>